<dbReference type="AlphaFoldDB" id="A0A4C1TLP7"/>
<feature type="region of interest" description="Disordered" evidence="1">
    <location>
        <begin position="1"/>
        <end position="27"/>
    </location>
</feature>
<protein>
    <submittedName>
        <fullName evidence="2">Uncharacterized protein</fullName>
    </submittedName>
</protein>
<sequence>MDFESKCPAKSRNPDTGANFTHDRRRAPTARNVRRVLCVPTANAITQRIRLWKRFQATCRFDSHWMRLKVQRFYDAWDTFADAHVVDDFSVLQPGARAPIAPTLS</sequence>
<evidence type="ECO:0000313" key="2">
    <source>
        <dbReference type="EMBL" id="GBP14520.1"/>
    </source>
</evidence>
<proteinExistence type="predicted"/>
<accession>A0A4C1TLP7</accession>
<organism evidence="2 3">
    <name type="scientific">Eumeta variegata</name>
    <name type="common">Bagworm moth</name>
    <name type="synonym">Eumeta japonica</name>
    <dbReference type="NCBI Taxonomy" id="151549"/>
    <lineage>
        <taxon>Eukaryota</taxon>
        <taxon>Metazoa</taxon>
        <taxon>Ecdysozoa</taxon>
        <taxon>Arthropoda</taxon>
        <taxon>Hexapoda</taxon>
        <taxon>Insecta</taxon>
        <taxon>Pterygota</taxon>
        <taxon>Neoptera</taxon>
        <taxon>Endopterygota</taxon>
        <taxon>Lepidoptera</taxon>
        <taxon>Glossata</taxon>
        <taxon>Ditrysia</taxon>
        <taxon>Tineoidea</taxon>
        <taxon>Psychidae</taxon>
        <taxon>Oiketicinae</taxon>
        <taxon>Eumeta</taxon>
    </lineage>
</organism>
<evidence type="ECO:0000313" key="3">
    <source>
        <dbReference type="Proteomes" id="UP000299102"/>
    </source>
</evidence>
<gene>
    <name evidence="2" type="ORF">EVAR_7793_1</name>
</gene>
<name>A0A4C1TLP7_EUMVA</name>
<comment type="caution">
    <text evidence="2">The sequence shown here is derived from an EMBL/GenBank/DDBJ whole genome shotgun (WGS) entry which is preliminary data.</text>
</comment>
<dbReference type="EMBL" id="BGZK01000064">
    <property type="protein sequence ID" value="GBP14520.1"/>
    <property type="molecule type" value="Genomic_DNA"/>
</dbReference>
<evidence type="ECO:0000256" key="1">
    <source>
        <dbReference type="SAM" id="MobiDB-lite"/>
    </source>
</evidence>
<reference evidence="2 3" key="1">
    <citation type="journal article" date="2019" name="Commun. Biol.">
        <title>The bagworm genome reveals a unique fibroin gene that provides high tensile strength.</title>
        <authorList>
            <person name="Kono N."/>
            <person name="Nakamura H."/>
            <person name="Ohtoshi R."/>
            <person name="Tomita M."/>
            <person name="Numata K."/>
            <person name="Arakawa K."/>
        </authorList>
    </citation>
    <scope>NUCLEOTIDE SEQUENCE [LARGE SCALE GENOMIC DNA]</scope>
</reference>
<keyword evidence="3" id="KW-1185">Reference proteome</keyword>
<dbReference type="Proteomes" id="UP000299102">
    <property type="component" value="Unassembled WGS sequence"/>
</dbReference>